<sequence length="293" mass="33681">MSTTNTVSNSPKILQLLKPLVTNIQFYWFLGHVATVTFSVLHSLTSLFKAAYSPTPLRFYRWALVAIIFSYLIVLRQSYKNKKSLPFQLLVNRDFLLHDFLKNDNVQYLLFALSLLLFTTNANPNRGPIPLQGALYSFTIFSTFHALNYFNNNLNKSNARLLDWIKNFQAQFSEKSHYICATAEAMILLQMITIVPRTLILLVFRWQVLNAAKHLIVVLSYVVFIKLRYEQNAVTKTVIDGYVLKVDTLLSAPQLAVIPVQVKNFWFVTVKGLVRKYIGPIRLPQSKPGKKEM</sequence>
<dbReference type="GO" id="GO:0016020">
    <property type="term" value="C:membrane"/>
    <property type="evidence" value="ECO:0007669"/>
    <property type="project" value="UniProtKB-SubCell"/>
</dbReference>
<dbReference type="GeneID" id="30146932"/>
<organism evidence="6 7">
    <name type="scientific">Babjeviella inositovora NRRL Y-12698</name>
    <dbReference type="NCBI Taxonomy" id="984486"/>
    <lineage>
        <taxon>Eukaryota</taxon>
        <taxon>Fungi</taxon>
        <taxon>Dikarya</taxon>
        <taxon>Ascomycota</taxon>
        <taxon>Saccharomycotina</taxon>
        <taxon>Pichiomycetes</taxon>
        <taxon>Serinales incertae sedis</taxon>
        <taxon>Babjeviella</taxon>
    </lineage>
</organism>
<dbReference type="RefSeq" id="XP_018984861.1">
    <property type="nucleotide sequence ID" value="XM_019129079.1"/>
</dbReference>
<evidence type="ECO:0000256" key="5">
    <source>
        <dbReference type="SAM" id="Phobius"/>
    </source>
</evidence>
<dbReference type="STRING" id="984486.A0A1E3QPB0"/>
<accession>A0A1E3QPB0</accession>
<name>A0A1E3QPB0_9ASCO</name>
<evidence type="ECO:0000256" key="1">
    <source>
        <dbReference type="ARBA" id="ARBA00004141"/>
    </source>
</evidence>
<evidence type="ECO:0000313" key="6">
    <source>
        <dbReference type="EMBL" id="ODQ79533.1"/>
    </source>
</evidence>
<evidence type="ECO:0000256" key="2">
    <source>
        <dbReference type="ARBA" id="ARBA00022692"/>
    </source>
</evidence>
<feature type="transmembrane region" description="Helical" evidence="5">
    <location>
        <begin position="26"/>
        <end position="47"/>
    </location>
</feature>
<feature type="transmembrane region" description="Helical" evidence="5">
    <location>
        <begin position="185"/>
        <end position="204"/>
    </location>
</feature>
<feature type="transmembrane region" description="Helical" evidence="5">
    <location>
        <begin position="59"/>
        <end position="79"/>
    </location>
</feature>
<dbReference type="OrthoDB" id="5581259at2759"/>
<proteinExistence type="predicted"/>
<keyword evidence="2 5" id="KW-0812">Transmembrane</keyword>
<dbReference type="GO" id="GO:0005783">
    <property type="term" value="C:endoplasmic reticulum"/>
    <property type="evidence" value="ECO:0007669"/>
    <property type="project" value="TreeGrafter"/>
</dbReference>
<dbReference type="PANTHER" id="PTHR12703:SF4">
    <property type="entry name" value="TRANSMEMBRANE PROTEIN 33"/>
    <property type="match status" value="1"/>
</dbReference>
<evidence type="ECO:0000256" key="4">
    <source>
        <dbReference type="ARBA" id="ARBA00023136"/>
    </source>
</evidence>
<evidence type="ECO:0000313" key="7">
    <source>
        <dbReference type="Proteomes" id="UP000094336"/>
    </source>
</evidence>
<dbReference type="PANTHER" id="PTHR12703">
    <property type="entry name" value="TRANSMEMBRANE PROTEIN 33"/>
    <property type="match status" value="1"/>
</dbReference>
<comment type="subcellular location">
    <subcellularLocation>
        <location evidence="1">Membrane</location>
        <topology evidence="1">Multi-pass membrane protein</topology>
    </subcellularLocation>
</comment>
<evidence type="ECO:0000256" key="3">
    <source>
        <dbReference type="ARBA" id="ARBA00022989"/>
    </source>
</evidence>
<feature type="transmembrane region" description="Helical" evidence="5">
    <location>
        <begin position="211"/>
        <end position="229"/>
    </location>
</feature>
<dbReference type="AlphaFoldDB" id="A0A1E3QPB0"/>
<gene>
    <name evidence="6" type="ORF">BABINDRAFT_161925</name>
</gene>
<keyword evidence="3 5" id="KW-1133">Transmembrane helix</keyword>
<dbReference type="GO" id="GO:0071786">
    <property type="term" value="P:endoplasmic reticulum tubular network organization"/>
    <property type="evidence" value="ECO:0007669"/>
    <property type="project" value="TreeGrafter"/>
</dbReference>
<dbReference type="EMBL" id="KV454432">
    <property type="protein sequence ID" value="ODQ79533.1"/>
    <property type="molecule type" value="Genomic_DNA"/>
</dbReference>
<dbReference type="GO" id="GO:0061024">
    <property type="term" value="P:membrane organization"/>
    <property type="evidence" value="ECO:0007669"/>
    <property type="project" value="TreeGrafter"/>
</dbReference>
<keyword evidence="4 5" id="KW-0472">Membrane</keyword>
<protein>
    <submittedName>
        <fullName evidence="6">Uncharacterized protein</fullName>
    </submittedName>
</protein>
<keyword evidence="7" id="KW-1185">Reference proteome</keyword>
<dbReference type="InterPro" id="IPR051645">
    <property type="entry name" value="PER33/POM33_regulator"/>
</dbReference>
<reference evidence="7" key="1">
    <citation type="submission" date="2016-05" db="EMBL/GenBank/DDBJ databases">
        <title>Comparative genomics of biotechnologically important yeasts.</title>
        <authorList>
            <consortium name="DOE Joint Genome Institute"/>
            <person name="Riley R."/>
            <person name="Haridas S."/>
            <person name="Wolfe K.H."/>
            <person name="Lopes M.R."/>
            <person name="Hittinger C.T."/>
            <person name="Goker M."/>
            <person name="Salamov A."/>
            <person name="Wisecaver J."/>
            <person name="Long T.M."/>
            <person name="Aerts A.L."/>
            <person name="Barry K."/>
            <person name="Choi C."/>
            <person name="Clum A."/>
            <person name="Coughlan A.Y."/>
            <person name="Deshpande S."/>
            <person name="Douglass A.P."/>
            <person name="Hanson S.J."/>
            <person name="Klenk H.-P."/>
            <person name="Labutti K."/>
            <person name="Lapidus A."/>
            <person name="Lindquist E."/>
            <person name="Lipzen A."/>
            <person name="Meier-Kolthoff J.P."/>
            <person name="Ohm R.A."/>
            <person name="Otillar R.P."/>
            <person name="Pangilinan J."/>
            <person name="Peng Y."/>
            <person name="Rokas A."/>
            <person name="Rosa C.A."/>
            <person name="Scheuner C."/>
            <person name="Sibirny A.A."/>
            <person name="Slot J.C."/>
            <person name="Stielow J.B."/>
            <person name="Sun H."/>
            <person name="Kurtzman C.P."/>
            <person name="Blackwell M."/>
            <person name="Grigoriev I.V."/>
            <person name="Jeffries T.W."/>
        </authorList>
    </citation>
    <scope>NUCLEOTIDE SEQUENCE [LARGE SCALE GENOMIC DNA]</scope>
    <source>
        <strain evidence="7">NRRL Y-12698</strain>
    </source>
</reference>
<dbReference type="Proteomes" id="UP000094336">
    <property type="component" value="Unassembled WGS sequence"/>
</dbReference>